<dbReference type="PROSITE" id="PS51125">
    <property type="entry name" value="NHL"/>
    <property type="match status" value="13"/>
</dbReference>
<dbReference type="Pfam" id="PF01436">
    <property type="entry name" value="NHL"/>
    <property type="match status" value="10"/>
</dbReference>
<feature type="repeat" description="NHL" evidence="2">
    <location>
        <begin position="3449"/>
        <end position="3485"/>
    </location>
</feature>
<reference evidence="5" key="1">
    <citation type="submission" date="2021-02" db="EMBL/GenBank/DDBJ databases">
        <authorList>
            <person name="Nowell W R."/>
        </authorList>
    </citation>
    <scope>NUCLEOTIDE SEQUENCE</scope>
</reference>
<accession>A0A821LWZ5</accession>
<dbReference type="EMBL" id="CAJOBS010001753">
    <property type="protein sequence ID" value="CAF4758560.1"/>
    <property type="molecule type" value="Genomic_DNA"/>
</dbReference>
<feature type="repeat" description="NHL" evidence="2">
    <location>
        <begin position="2140"/>
        <end position="2176"/>
    </location>
</feature>
<dbReference type="SUPFAM" id="SSF101898">
    <property type="entry name" value="NHL repeat"/>
    <property type="match status" value="11"/>
</dbReference>
<evidence type="ECO:0000256" key="1">
    <source>
        <dbReference type="ARBA" id="ARBA00022737"/>
    </source>
</evidence>
<proteinExistence type="predicted"/>
<gene>
    <name evidence="5" type="ORF">TOA249_LOCUS20885</name>
</gene>
<keyword evidence="4" id="KW-0812">Transmembrane</keyword>
<feature type="region of interest" description="Disordered" evidence="3">
    <location>
        <begin position="4228"/>
        <end position="4253"/>
    </location>
</feature>
<feature type="repeat" description="NHL" evidence="2">
    <location>
        <begin position="2807"/>
        <end position="2843"/>
    </location>
</feature>
<organism evidence="5 6">
    <name type="scientific">Rotaria socialis</name>
    <dbReference type="NCBI Taxonomy" id="392032"/>
    <lineage>
        <taxon>Eukaryota</taxon>
        <taxon>Metazoa</taxon>
        <taxon>Spiralia</taxon>
        <taxon>Gnathifera</taxon>
        <taxon>Rotifera</taxon>
        <taxon>Eurotatoria</taxon>
        <taxon>Bdelloidea</taxon>
        <taxon>Philodinida</taxon>
        <taxon>Philodinidae</taxon>
        <taxon>Rotaria</taxon>
    </lineage>
</organism>
<evidence type="ECO:0000256" key="4">
    <source>
        <dbReference type="SAM" id="Phobius"/>
    </source>
</evidence>
<dbReference type="PANTHER" id="PTHR24104:SF25">
    <property type="entry name" value="PROTEIN LIN-41"/>
    <property type="match status" value="1"/>
</dbReference>
<dbReference type="Gene3D" id="2.40.10.500">
    <property type="match status" value="11"/>
</dbReference>
<evidence type="ECO:0000256" key="3">
    <source>
        <dbReference type="SAM" id="MobiDB-lite"/>
    </source>
</evidence>
<feature type="repeat" description="NHL" evidence="2">
    <location>
        <begin position="215"/>
        <end position="251"/>
    </location>
</feature>
<feature type="region of interest" description="Disordered" evidence="3">
    <location>
        <begin position="4436"/>
        <end position="4487"/>
    </location>
</feature>
<dbReference type="SUPFAM" id="SSF63829">
    <property type="entry name" value="Calcium-dependent phosphotriesterase"/>
    <property type="match status" value="2"/>
</dbReference>
<comment type="caution">
    <text evidence="5">The sequence shown here is derived from an EMBL/GenBank/DDBJ whole genome shotgun (WGS) entry which is preliminary data.</text>
</comment>
<dbReference type="Gene3D" id="2.120.10.30">
    <property type="entry name" value="TolB, C-terminal domain"/>
    <property type="match status" value="17"/>
</dbReference>
<feature type="repeat" description="NHL" evidence="2">
    <location>
        <begin position="858"/>
        <end position="894"/>
    </location>
</feature>
<feature type="repeat" description="NHL" evidence="2">
    <location>
        <begin position="3785"/>
        <end position="3824"/>
    </location>
</feature>
<feature type="repeat" description="NHL" evidence="2">
    <location>
        <begin position="536"/>
        <end position="572"/>
    </location>
</feature>
<name>A0A821LWZ5_9BILA</name>
<feature type="repeat" description="NHL" evidence="2">
    <location>
        <begin position="1020"/>
        <end position="1063"/>
    </location>
</feature>
<dbReference type="InterPro" id="IPR001258">
    <property type="entry name" value="NHL_repeat"/>
</dbReference>
<evidence type="ECO:0008006" key="7">
    <source>
        <dbReference type="Google" id="ProtNLM"/>
    </source>
</evidence>
<keyword evidence="4" id="KW-0472">Membrane</keyword>
<evidence type="ECO:0000313" key="5">
    <source>
        <dbReference type="EMBL" id="CAF4758560.1"/>
    </source>
</evidence>
<feature type="transmembrane region" description="Helical" evidence="4">
    <location>
        <begin position="4394"/>
        <end position="4417"/>
    </location>
</feature>
<feature type="repeat" description="NHL" evidence="2">
    <location>
        <begin position="390"/>
        <end position="420"/>
    </location>
</feature>
<dbReference type="Proteomes" id="UP000663838">
    <property type="component" value="Unassembled WGS sequence"/>
</dbReference>
<keyword evidence="4" id="KW-1133">Transmembrane helix</keyword>
<keyword evidence="1" id="KW-0677">Repeat</keyword>
<protein>
    <recommendedName>
        <fullName evidence="7">NHL repeat containing protein</fullName>
    </recommendedName>
</protein>
<sequence length="4503" mass="478584">MESEIAEPQLAGYVRILLLEFFLVEPLGKRLTKEDFFVILVIRIISKTQTTVICPTAVWNSTFRILAGISGNAGASPVILNNPFRAIFGPNSTMYVADQSNNRIQKFVGGSPTGAAVTNLTLSNPCDVYVDNNNVLYILDTSNYRVLRWNNNVVTVVAGGFGAGSTYDKMSTSYSMFVDASYNIYVSDYGNDRVALWSAGFPNMSQLVAGGYGAGSTPDKLYNPMGIYVDSFRTIYIADSYNHRIQQWNANAIIGITVAGTTAVAGSWSYLLNYPTAVIYDQYNYLYILDSSNDRIQRWVPRASYGITVVASSMSNPRGLNFDSSGNMIVADMSLHMIISFGISCPPNATTTTPQTTQATVPVCATAAWNQTFSVIAGSSGNAGTSRSLLQYPHNVYIDVYGNLYVSDCNNHRIQRYPRGSMFADTVAGITSSAGSSYSQLYYPTSIYVDSNSTMYILDWTNCRILRWALGDPLGSVVAGGNGCGGALTQMDNSYGLFVDNQSNVYISEYRNHRVVKWLASNTTSGILLAGGYGAGSTADKLNYPWGVYVDGNQGVYVVDHSNHRVQFWAYGSLLGVTVAGMTGNSGSWSYQFNNPTAITFDPYGYMYVLDTGNSRVQKWFPGAAYGQTVAAAASMSTAYGLQIDHSGNIIVCDTYSHRVISFGITCPASTTTTTAQPTTPITQLCPTATWNTTLTLQAGLSGTGGTSTILLNYPANMYFDGYQNLYVVDRANHRIQLFAPGSFIGSTVAGNSGAAGSGYSELSSPYAIYVDGNRTMYILDTSNYRILKWRLGEPLGYVIVGNQAAGSSLNQISTSYGMFVDNQYNIYVSDSGNNRVAKWLATNTTAGIVVAGGNGAGSAPEKLNNPWGVYVNANQAVYVVDRNNHRVQLWANGVTSGITVAGTTGISGPWSYQLNSPTSVMLDPTGFMYILDSGNARILKWWPGALYGTTMLTGSFSTPLGMQLDRANNLVVADTNNHRIVSFGLLCLSATTTTAPPPSSATSQICTTAVWNQVFSTLAGSSGNRGSSTTLLYNPSDMKFDSYQNLYVVDTANHRIQKFNSGSSVGTTAIGTGSAGSSYSELNSPSAIYIDANRTMFILDTSNYRVLKWKVGDPLGTIVAGSQTAGSGLNQITTSYAMFVDNQYNVYVSEYGNHRVTMWLATNTTAGILVAGGNGAGSTSDKLNYPWGVYVDVNGTIYVVDRNNHRVQRWNSGAMTGTTVGGSNADPGPYAYQFSSPTAITFDRFGYMYILDSGNSRVQRWLPGATYGITIAATSMSTPYGMEIGPLGNIVIADTFNYRILSFALTCPSVTTTTAAPPFQATVPVCATAIWNQTFSTLVGSMGTAGSSPTLLYNPSSIAFDGYRNMYITDISNHRIQLYAPGSNIGTTIAGITSSSGSSRSQLNSPYGLHVTSNGTMFILDTSNYRVLQWQTGDPMGYVMAGGNGNGAALTQIGVSYALFVDDQYNIYISESSNNRITKWSRSNSTSGALVAGGNGAGNTGDKLSNPWGIYVTNQSTYIADRSNHRIQKWDFGASLATTVAGSTSNPGSWSYQFNNPVAITFDPSGYMYILDAANDRIVQWYPSAPYGITVVSAIMSTPLSMEFDPLGNIIISDTSYNRVISFSIMCPSTTTTTTPLPTQTTIPVCQTAFWNQTYSILAGSMGTTGTTSTLLYNPYDVQFDGYGNMYVVDCSNHRIQRFPSGSNAGITIAGSSGSAGSSLSQLYNPSKIFVSSNQTMYILDTTNYRVLTWIVGDLLGYVIAGGNGNGGAFTQIGVSYGMFVTDSHNIYISEQSNHRVMKWLNGNTTAGVLVAGGNGAGSTADKLNSPWGVYVNANGTIFVVDRGNHRVQMWNPGASVGSTVAGSTSNPGSWSYQFNSPTSITFDPYGYMYVVDYNNARIQRWYPGASYGTTVASGTMNLPNGLTFDRLGNLVVADTSNQRIISYSLVCPVTTTTTIAPPIPTTTPLCSTSVWNQTISIIAGSTSNTGSTSTSLYNPYDIDFDGYNNLYVVDCYNHRVQRFQPGSLTGSTVAGVTGSSGSSQSQLYYPTSISVTKNETMFIMDTSNYRVLKWAVGDPLGYVVAGGNGNGGAFTQIGASYALFIDAQYNIYISDNSNNRITKWLNGNTTAGALIAGGNGAGSTPDKLNAPWGIYVDNTSGIYIVDRGNHRVQYWSYGASFGSTVAGTTGVAGPWSYQFNSPTSITLDSYGYLYIMDFNNQRVQKWLPGANFGVTVATTTMSNPYGMTMDPFGNIVVADSSYQRIISFGLMCPASTTTTHAPSTQAIVPLCVTAIWNQTSSTLAGSISAAGSTSTLLSSPYDMDFDEYGNMYVVDFNNHRIQKYPLGISTGTTVAGFSIGGGSSRSELYYPSAIVVKPNGTMFILDRSNFRVLQWQTGDTLGYVVAGGNGNGGAFTQISTSYGIYVDDSYNVYISDQSNHRVTKWTNGNATTSALVAGGNGAGSTADKLNSPWGVYVNANGTIFVVDRGNHRVQMWNPGASVGSTVAGSTSNPGSWSYQFNSPTSITFDPYGYMYVVDYNNARIQRWYPGASYGTTVASGTMNLPNGLTFDRLGNLVVADTSNQRTMNLPNGLTFDRLGNLVVADTSNQRIISYSLVCPASTTTTISPTPQNRIPLCSTAIWNATATTVVGAISNAGSTSTLLSSPYDVQFDGYGYMYVVDCNNHRIQRFPSGSNVGTTVAGFNLASGSGLSELYNPSAIFVDSTGAMYILDTNNYRVLKWQLGDQIGTIIVNGRGSGSTLDKIGRSNGFFVDTNYNIYVSEFGNNRITKWINGNNTAGSLVAGGNGAGSTPDKLNAPWGIYVDNTSGIYIVDQGNHRVQYWPSGASVATTVAGATGNPGPWSYQFNTPSAIMRDPYGFIYILDTGNARVQKWYPGNPYGTTIISATMNSPLGMSLDLSGNLFIADTSYYRIISFRVTCLASTTTAAPQPTQPIIQLCATAVWNQTYSLATGSTSTIGSSGTLLYNPYDVAFDGYQNMYVVDTSNQRIQFFQSGSSTGITVAGSTGSAGSTMSQLYNPFAIYVDTNGTMYILDAYNYRVLRWQLGDPIGFVVAGGHGSGTTLGTIGLSYGLFLDNQYNIYISDTGNNRVVKWVAGNTTAGLLVAGGNGAGSTADKLNGPFGIYIDSTNAVFVVDRNNHRVQCWTSGSISGTTVAGTTGSAGPWPYQFSSPTSIAFDQYGYMYILDQGNSRVQKWFPGATYGTTVISASMSSPYGMRIDRLGNFFIADTSYQRILSFSLLCPPATTSPAPSTTVMPIPLCQTATWNSTYVQVAGATSVAGSTQYLLSSPYGVAVDVYQNTYVVDYNNHRIQRFQLGSIAATTVAGVSNVAGTGFSQLYYPTAIHVGSNGLMYILDSYNYRVLLWQVGYPLGTVIVGGRGSGTTFDKIALSYGLYVDIQYNVYVSESGNNRVTKWFYGNTTAGILVAGGSVAGNTADKLNAPWGVYVDSGNSLYVVDSGNHRVQRWAMGKCFDVMTSFNELRVFNEGAAAGVTIAGSTSNPGPWSYQFNNPTTITMDPFGYIFVLDSGNSRVQKWYPGGSFGITVLSATLNGAIGMQVDPTGKLFVTDTGNHRILAFPVSCPSTTTTTLAPPTLTTTLMCLTAVWSSNATLITGSIGFAGSTPTFVSSPYGVSFDGYGYMYVADTGNHRIQKYSPGSNIGNTVAGVTGSAGSSLSQLNSPSAIQFDSTGQMYILDTSNYRVLKWALGDLIGTVVVNGRGSGTSLTTIGVSYSICLDSQSNIYVSEYGNQRVTKWIAGNNTIGQMVAGTSVLGSTADKLNYPMGIYVDINNAVYVTDRSNHRIQKWPSGAALGTTVAGQSSVSGTWSYQLNLPTAITFDQYGYMYVMDAGNSRIQRWLPGMTYGVTVVAATVSTPYGINFDFAGNIIVADTSNQRIIAFSITCPNPTTVTAPFPTLPPNLACQTGVFNTSWSIVAGTSPTAGSSSVYLNNPMDVYVDGNQNIFVADYSNSRIQRFPPAGTSIGAPMGTTVAGFTQAGGSGYSELSNPTAIFVDLNATMYIADYSNYRIQKWLPNQPVGFTVAGGHGNGATLDKIGAVYAIFIDAGGNIYVSDNSNNRVTLWYASNTTAGQLVAGTGTAGTALNQLNGPWGAVTGILIAGTTASSGSTAALLNLPTAITLDTTNYLYVMDAGNNRIQRFAPGASLGDTMASMAFNNPRGMRIDSVGNLFIADMSNNRIISFRCVYNVSTTTITTSTTTSDTTTSSTSTSTTSTTSTTGISTTTTTTTAMVTILTTSLTTSVTVLTAITTTVTTLTGSTTTVFGATTTTAFGATTTTAFGATTTAGVITTATGVTTTAMGVTTTAMGVTTTAMGVTTTAMGVTTTAMGVTTITTGSVGNTVGQAASNTDSGSSQSSSNISMIAAGVAGGIVALAAGFGGIAFIVTKMLLKPSSGVSTNIATSQKTFPTKSPQHPTKPATNSNSSSKTTCDPNNSSKTGNSFNSTSNNETGPQLTTQLNIAPKIYNVTRIT</sequence>
<feature type="repeat" description="NHL" evidence="2">
    <location>
        <begin position="1819"/>
        <end position="1855"/>
    </location>
</feature>
<feature type="repeat" description="NHL" evidence="2">
    <location>
        <begin position="2461"/>
        <end position="2497"/>
    </location>
</feature>
<evidence type="ECO:0000256" key="2">
    <source>
        <dbReference type="PROSITE-ProRule" id="PRU00504"/>
    </source>
</evidence>
<dbReference type="InterPro" id="IPR050952">
    <property type="entry name" value="TRIM-NHL_E3_ligases"/>
</dbReference>
<dbReference type="PANTHER" id="PTHR24104">
    <property type="entry name" value="E3 UBIQUITIN-PROTEIN LIGASE NHLRC1-RELATED"/>
    <property type="match status" value="1"/>
</dbReference>
<feature type="repeat" description="NHL" evidence="2">
    <location>
        <begin position="3128"/>
        <end position="3164"/>
    </location>
</feature>
<feature type="repeat" description="NHL" evidence="2">
    <location>
        <begin position="1184"/>
        <end position="1214"/>
    </location>
</feature>
<dbReference type="CDD" id="cd05819">
    <property type="entry name" value="NHL"/>
    <property type="match status" value="16"/>
</dbReference>
<dbReference type="SUPFAM" id="SSF63825">
    <property type="entry name" value="YWTD domain"/>
    <property type="match status" value="1"/>
</dbReference>
<dbReference type="InterPro" id="IPR011042">
    <property type="entry name" value="6-blade_b-propeller_TolB-like"/>
</dbReference>
<evidence type="ECO:0000313" key="6">
    <source>
        <dbReference type="Proteomes" id="UP000663838"/>
    </source>
</evidence>
<dbReference type="GO" id="GO:0008270">
    <property type="term" value="F:zinc ion binding"/>
    <property type="evidence" value="ECO:0007669"/>
    <property type="project" value="UniProtKB-KW"/>
</dbReference>